<gene>
    <name evidence="1" type="ORF">G3T37_10085</name>
</gene>
<keyword evidence="2" id="KW-1185">Reference proteome</keyword>
<protein>
    <submittedName>
        <fullName evidence="1">Uncharacterized protein</fullName>
    </submittedName>
</protein>
<evidence type="ECO:0000313" key="1">
    <source>
        <dbReference type="EMBL" id="NEM91705.1"/>
    </source>
</evidence>
<evidence type="ECO:0000313" key="2">
    <source>
        <dbReference type="Proteomes" id="UP000479756"/>
    </source>
</evidence>
<reference evidence="1 2" key="1">
    <citation type="journal article" date="2014" name="Int. J. Syst. Evol. Microbiol.">
        <title>Description of Galbitalea soli gen. nov., sp. nov., and Frondihabitans sucicola sp. nov.</title>
        <authorList>
            <person name="Kim S.J."/>
            <person name="Lim J.M."/>
            <person name="Ahn J.H."/>
            <person name="Weon H.Y."/>
            <person name="Hamada M."/>
            <person name="Suzuki K."/>
            <person name="Ahn T.Y."/>
            <person name="Kwon S.W."/>
        </authorList>
    </citation>
    <scope>NUCLEOTIDE SEQUENCE [LARGE SCALE GENOMIC DNA]</scope>
    <source>
        <strain evidence="1 2">NBRC 108727</strain>
    </source>
</reference>
<name>A0A7C9PNK4_9MICO</name>
<dbReference type="EMBL" id="JAAGWZ010000002">
    <property type="protein sequence ID" value="NEM91705.1"/>
    <property type="molecule type" value="Genomic_DNA"/>
</dbReference>
<proteinExistence type="predicted"/>
<sequence length="69" mass="7696">MSAPALTTLPRAARHRPSALDRTVAAIALHLLRWSRRRSRRGGVDHERMALLRANERARLAAVTLPLGH</sequence>
<accession>A0A7C9PNK4</accession>
<organism evidence="1 2">
    <name type="scientific">Galbitalea soli</name>
    <dbReference type="NCBI Taxonomy" id="1268042"/>
    <lineage>
        <taxon>Bacteria</taxon>
        <taxon>Bacillati</taxon>
        <taxon>Actinomycetota</taxon>
        <taxon>Actinomycetes</taxon>
        <taxon>Micrococcales</taxon>
        <taxon>Microbacteriaceae</taxon>
        <taxon>Galbitalea</taxon>
    </lineage>
</organism>
<dbReference type="RefSeq" id="WP_163473584.1">
    <property type="nucleotide sequence ID" value="NZ_JAAGWZ010000002.1"/>
</dbReference>
<comment type="caution">
    <text evidence="1">The sequence shown here is derived from an EMBL/GenBank/DDBJ whole genome shotgun (WGS) entry which is preliminary data.</text>
</comment>
<dbReference type="AlphaFoldDB" id="A0A7C9PNK4"/>
<dbReference type="Proteomes" id="UP000479756">
    <property type="component" value="Unassembled WGS sequence"/>
</dbReference>